<keyword evidence="2" id="KW-1185">Reference proteome</keyword>
<organism evidence="1 2">
    <name type="scientific">Actinomadura rubteroloni</name>
    <dbReference type="NCBI Taxonomy" id="1926885"/>
    <lineage>
        <taxon>Bacteria</taxon>
        <taxon>Bacillati</taxon>
        <taxon>Actinomycetota</taxon>
        <taxon>Actinomycetes</taxon>
        <taxon>Streptosporangiales</taxon>
        <taxon>Thermomonosporaceae</taxon>
        <taxon>Actinomadura</taxon>
    </lineage>
</organism>
<reference evidence="1 2" key="1">
    <citation type="journal article" date="2017" name="Chemistry">
        <title>Isolation, Biosynthesis and Chemical Modifications of Rubterolones A-F: Rare Tropolone Alkaloids from Actinomadura sp. 5-2.</title>
        <authorList>
            <person name="Guo H."/>
            <person name="Benndorf R."/>
            <person name="Leichnitz D."/>
            <person name="Klassen J.L."/>
            <person name="Vollmers J."/>
            <person name="Gorls H."/>
            <person name="Steinacker M."/>
            <person name="Weigel C."/>
            <person name="Dahse H.M."/>
            <person name="Kaster A.K."/>
            <person name="de Beer Z.W."/>
            <person name="Poulsen M."/>
            <person name="Beemelmanns C."/>
        </authorList>
    </citation>
    <scope>NUCLEOTIDE SEQUENCE [LARGE SCALE GENOMIC DNA]</scope>
    <source>
        <strain evidence="1 2">5-2</strain>
    </source>
</reference>
<dbReference type="Gene3D" id="3.40.50.1820">
    <property type="entry name" value="alpha/beta hydrolase"/>
    <property type="match status" value="1"/>
</dbReference>
<dbReference type="Proteomes" id="UP000242367">
    <property type="component" value="Unassembled WGS sequence"/>
</dbReference>
<dbReference type="Pfam" id="PF06500">
    <property type="entry name" value="FrsA-like"/>
    <property type="match status" value="1"/>
</dbReference>
<dbReference type="EMBL" id="MTBP01000005">
    <property type="protein sequence ID" value="POM22545.1"/>
    <property type="molecule type" value="Genomic_DNA"/>
</dbReference>
<comment type="caution">
    <text evidence="1">The sequence shown here is derived from an EMBL/GenBank/DDBJ whole genome shotgun (WGS) entry which is preliminary data.</text>
</comment>
<accession>A0A2P4UBX1</accession>
<name>A0A2P4UBX1_9ACTN</name>
<dbReference type="InterPro" id="IPR010520">
    <property type="entry name" value="FrsA-like"/>
</dbReference>
<evidence type="ECO:0000313" key="2">
    <source>
        <dbReference type="Proteomes" id="UP000242367"/>
    </source>
</evidence>
<sequence length="364" mass="39604">MTETTNDLAELKQYVEVHARGQRMAPDHYRAILGRIDSDDDGPGSWAVEWTRAGERLEGAGDLLGASRHYAMARFPFVNGEARRAAHERGLAVFDRWRKDVPGIERLDLDLPDGTVRCWTSGLSTTDRKPLLIVSGGIVTVKEQWAAVLARGARLGLAGVVIELPGVGENTLPYSARSSSLLSAILDELADRADVGTTYALAMSFSGHLALRAAAGDQRIKGVVTTCAPISAFFTDTAWQARVPRITTDTLAHLVGTKPSQVYDEIRDWALPAETLENLTIPVAYAASLRDEIIPQDEVRLLREHVRTLGVVAYDDVHGSPAHTGEVGLWTILSILKMAGGRQVPRALLTASLTAQKARRRFGL</sequence>
<evidence type="ECO:0000313" key="1">
    <source>
        <dbReference type="EMBL" id="POM22545.1"/>
    </source>
</evidence>
<dbReference type="InterPro" id="IPR029058">
    <property type="entry name" value="AB_hydrolase_fold"/>
</dbReference>
<proteinExistence type="predicted"/>
<dbReference type="RefSeq" id="WP_205648303.1">
    <property type="nucleotide sequence ID" value="NZ_MTBP01000005.1"/>
</dbReference>
<protein>
    <submittedName>
        <fullName evidence="1">Fermentation/respiration switch protein</fullName>
    </submittedName>
</protein>
<dbReference type="SUPFAM" id="SSF53474">
    <property type="entry name" value="alpha/beta-Hydrolases"/>
    <property type="match status" value="1"/>
</dbReference>
<gene>
    <name evidence="1" type="ORF">BTM25_54950</name>
</gene>
<dbReference type="AlphaFoldDB" id="A0A2P4UBX1"/>